<keyword evidence="6 11" id="KW-0456">Lyase</keyword>
<dbReference type="STRING" id="1769779.AUP74_01331"/>
<comment type="subunit">
    <text evidence="11">Homooctamer.</text>
</comment>
<keyword evidence="5" id="KW-0350">Heme biosynthesis</keyword>
<dbReference type="SUPFAM" id="SSF51569">
    <property type="entry name" value="Aldolase"/>
    <property type="match status" value="1"/>
</dbReference>
<dbReference type="PANTHER" id="PTHR11458:SF0">
    <property type="entry name" value="DELTA-AMINOLEVULINIC ACID DEHYDRATASE"/>
    <property type="match status" value="1"/>
</dbReference>
<organism evidence="13 14">
    <name type="scientific">Microbulbifer aggregans</name>
    <dbReference type="NCBI Taxonomy" id="1769779"/>
    <lineage>
        <taxon>Bacteria</taxon>
        <taxon>Pseudomonadati</taxon>
        <taxon>Pseudomonadota</taxon>
        <taxon>Gammaproteobacteria</taxon>
        <taxon>Cellvibrionales</taxon>
        <taxon>Microbulbiferaceae</taxon>
        <taxon>Microbulbifer</taxon>
    </lineage>
</organism>
<dbReference type="InterPro" id="IPR030656">
    <property type="entry name" value="ALAD_AS"/>
</dbReference>
<dbReference type="GO" id="GO:0004655">
    <property type="term" value="F:porphobilinogen synthase activity"/>
    <property type="evidence" value="ECO:0007669"/>
    <property type="project" value="UniProtKB-EC"/>
</dbReference>
<dbReference type="SMART" id="SM01004">
    <property type="entry name" value="ALAD"/>
    <property type="match status" value="1"/>
</dbReference>
<name>A0A1C9W6N2_9GAMM</name>
<dbReference type="EC" id="4.2.1.24" evidence="3 11"/>
<dbReference type="AlphaFoldDB" id="A0A1C9W6N2"/>
<evidence type="ECO:0000256" key="8">
    <source>
        <dbReference type="ARBA" id="ARBA00047651"/>
    </source>
</evidence>
<keyword evidence="7 11" id="KW-0627">Porphyrin biosynthesis</keyword>
<evidence type="ECO:0000256" key="3">
    <source>
        <dbReference type="ARBA" id="ARBA00012053"/>
    </source>
</evidence>
<dbReference type="KEGG" id="micc:AUP74_01331"/>
<evidence type="ECO:0000256" key="9">
    <source>
        <dbReference type="PIRSR" id="PIRSR001415-1"/>
    </source>
</evidence>
<keyword evidence="10" id="KW-0460">Magnesium</keyword>
<dbReference type="PROSITE" id="PS00169">
    <property type="entry name" value="D_ALA_DEHYDRATASE"/>
    <property type="match status" value="1"/>
</dbReference>
<dbReference type="CDD" id="cd04823">
    <property type="entry name" value="ALAD_PBGS_aspartate_rich"/>
    <property type="match status" value="1"/>
</dbReference>
<dbReference type="EMBL" id="CP014143">
    <property type="protein sequence ID" value="AOS96790.1"/>
    <property type="molecule type" value="Genomic_DNA"/>
</dbReference>
<evidence type="ECO:0000313" key="14">
    <source>
        <dbReference type="Proteomes" id="UP000095672"/>
    </source>
</evidence>
<dbReference type="PRINTS" id="PR00144">
    <property type="entry name" value="DALDHYDRTASE"/>
</dbReference>
<reference evidence="14" key="1">
    <citation type="submission" date="2016-01" db="EMBL/GenBank/DDBJ databases">
        <title>Complete genome sequence of Microbulbifer sp. CCB-MM1, a halophile isolated from Matang Mangrove Forest, Perak.</title>
        <authorList>
            <person name="Moh T.H."/>
            <person name="Dinesh B."/>
            <person name="Lau N.-S."/>
            <person name="Go F."/>
            <person name="Alexander Chong S.-C."/>
        </authorList>
    </citation>
    <scope>NUCLEOTIDE SEQUENCE [LARGE SCALE GENOMIC DNA]</scope>
    <source>
        <strain evidence="14">CCB-MM1</strain>
    </source>
</reference>
<evidence type="ECO:0000256" key="4">
    <source>
        <dbReference type="ARBA" id="ARBA00020771"/>
    </source>
</evidence>
<accession>A0A1C9W6N2</accession>
<dbReference type="Gene3D" id="3.20.20.70">
    <property type="entry name" value="Aldolase class I"/>
    <property type="match status" value="1"/>
</dbReference>
<dbReference type="GO" id="GO:0008270">
    <property type="term" value="F:zinc ion binding"/>
    <property type="evidence" value="ECO:0007669"/>
    <property type="project" value="TreeGrafter"/>
</dbReference>
<comment type="catalytic activity">
    <reaction evidence="8 11">
        <text>2 5-aminolevulinate = porphobilinogen + 2 H2O + H(+)</text>
        <dbReference type="Rhea" id="RHEA:24064"/>
        <dbReference type="ChEBI" id="CHEBI:15377"/>
        <dbReference type="ChEBI" id="CHEBI:15378"/>
        <dbReference type="ChEBI" id="CHEBI:58126"/>
        <dbReference type="ChEBI" id="CHEBI:356416"/>
        <dbReference type="EC" id="4.2.1.24"/>
    </reaction>
</comment>
<dbReference type="UniPathway" id="UPA00251">
    <property type="reaction ID" value="UER00318"/>
</dbReference>
<keyword evidence="14" id="KW-1185">Reference proteome</keyword>
<dbReference type="GO" id="GO:0006782">
    <property type="term" value="P:protoporphyrinogen IX biosynthetic process"/>
    <property type="evidence" value="ECO:0007669"/>
    <property type="project" value="UniProtKB-UniPathway"/>
</dbReference>
<dbReference type="GO" id="GO:0005829">
    <property type="term" value="C:cytosol"/>
    <property type="evidence" value="ECO:0007669"/>
    <property type="project" value="TreeGrafter"/>
</dbReference>
<sequence>MPASLAGSTATGKTQSFSPSEIAMSISPIRGAYPNTRMRRLRAQDFSRRLVRENQLSVNDLILPLFVIEGRGETQQVASMPGVERLTVDLLAEKAKELVKLGIPAVALFPVVDPAHKSEDARAAYDKDGLAQRAVRAMKDAAPELGVITDVALDPFTSHGQDGLMDGNGYIVNDDTVEVLVQQALSHAEAGADVVAPSDMMDGRIGAIRNALEKDGHVNTMIMSYAAKYASAYYGPFRDAVGSAGNLKGGSKASYQMDPSNGDEALHECALDLAEGADMIMVKPGMPYLDVVTRVKTDLQVPTFAYQVSGEYAMHCAAFDNGWLAREAVILESLLSFKRAGADGVLTYFAEEAARLLQT</sequence>
<evidence type="ECO:0000256" key="10">
    <source>
        <dbReference type="PIRSR" id="PIRSR001415-5"/>
    </source>
</evidence>
<dbReference type="FunFam" id="3.20.20.70:FF:000019">
    <property type="entry name" value="Delta-aminolevulinic acid dehydratase"/>
    <property type="match status" value="1"/>
</dbReference>
<dbReference type="InterPro" id="IPR001731">
    <property type="entry name" value="ALAD"/>
</dbReference>
<evidence type="ECO:0000256" key="5">
    <source>
        <dbReference type="ARBA" id="ARBA00023133"/>
    </source>
</evidence>
<keyword evidence="10" id="KW-0479">Metal-binding</keyword>
<evidence type="ECO:0000313" key="13">
    <source>
        <dbReference type="EMBL" id="AOS96790.1"/>
    </source>
</evidence>
<comment type="similarity">
    <text evidence="2 12">Belongs to the ALAD family.</text>
</comment>
<evidence type="ECO:0000256" key="7">
    <source>
        <dbReference type="ARBA" id="ARBA00023244"/>
    </source>
</evidence>
<dbReference type="PANTHER" id="PTHR11458">
    <property type="entry name" value="DELTA-AMINOLEVULINIC ACID DEHYDRATASE"/>
    <property type="match status" value="1"/>
</dbReference>
<evidence type="ECO:0000256" key="1">
    <source>
        <dbReference type="ARBA" id="ARBA00004694"/>
    </source>
</evidence>
<evidence type="ECO:0000256" key="6">
    <source>
        <dbReference type="ARBA" id="ARBA00023239"/>
    </source>
</evidence>
<feature type="binding site" evidence="10">
    <location>
        <position position="268"/>
    </location>
    <ligand>
        <name>Mg(2+)</name>
        <dbReference type="ChEBI" id="CHEBI:18420"/>
    </ligand>
</feature>
<comment type="pathway">
    <text evidence="1">Porphyrin-containing compound metabolism; protoporphyrin-IX biosynthesis; coproporphyrinogen-III from 5-aminolevulinate: step 1/4.</text>
</comment>
<dbReference type="NCBIfam" id="NF006762">
    <property type="entry name" value="PRK09283.1"/>
    <property type="match status" value="1"/>
</dbReference>
<evidence type="ECO:0000256" key="11">
    <source>
        <dbReference type="RuleBase" id="RU000515"/>
    </source>
</evidence>
<proteinExistence type="inferred from homology"/>
<protein>
    <recommendedName>
        <fullName evidence="4 11">Delta-aminolevulinic acid dehydratase</fullName>
        <ecNumber evidence="3 11">4.2.1.24</ecNumber>
    </recommendedName>
</protein>
<evidence type="ECO:0000256" key="12">
    <source>
        <dbReference type="RuleBase" id="RU004161"/>
    </source>
</evidence>
<evidence type="ECO:0000256" key="2">
    <source>
        <dbReference type="ARBA" id="ARBA00008055"/>
    </source>
</evidence>
<feature type="active site" description="Schiff-base intermediate with substrate" evidence="9">
    <location>
        <position position="228"/>
    </location>
</feature>
<dbReference type="PIRSF" id="PIRSF001415">
    <property type="entry name" value="Porphbilin_synth"/>
    <property type="match status" value="1"/>
</dbReference>
<feature type="active site" description="Schiff-base intermediate with substrate" evidence="9">
    <location>
        <position position="283"/>
    </location>
</feature>
<dbReference type="Proteomes" id="UP000095672">
    <property type="component" value="Chromosome"/>
</dbReference>
<dbReference type="Pfam" id="PF00490">
    <property type="entry name" value="ALAD"/>
    <property type="match status" value="1"/>
</dbReference>
<dbReference type="InterPro" id="IPR013785">
    <property type="entry name" value="Aldolase_TIM"/>
</dbReference>
<dbReference type="PATRIC" id="fig|1769779.3.peg.1349"/>
<gene>
    <name evidence="13" type="primary">hemB</name>
    <name evidence="13" type="ORF">AUP74_01331</name>
</gene>